<dbReference type="Gene3D" id="3.40.50.300">
    <property type="entry name" value="P-loop containing nucleotide triphosphate hydrolases"/>
    <property type="match status" value="1"/>
</dbReference>
<gene>
    <name evidence="7" type="ORF">E8M01_32465</name>
</gene>
<dbReference type="GO" id="GO:0015807">
    <property type="term" value="P:L-amino acid transport"/>
    <property type="evidence" value="ECO:0007669"/>
    <property type="project" value="TreeGrafter"/>
</dbReference>
<dbReference type="SMART" id="SM00382">
    <property type="entry name" value="AAA"/>
    <property type="match status" value="1"/>
</dbReference>
<dbReference type="CDD" id="cd03224">
    <property type="entry name" value="ABC_TM1139_LivF_branched"/>
    <property type="match status" value="1"/>
</dbReference>
<evidence type="ECO:0000256" key="2">
    <source>
        <dbReference type="ARBA" id="ARBA00022448"/>
    </source>
</evidence>
<dbReference type="GO" id="GO:0015658">
    <property type="term" value="F:branched-chain amino acid transmembrane transporter activity"/>
    <property type="evidence" value="ECO:0007669"/>
    <property type="project" value="TreeGrafter"/>
</dbReference>
<sequence>MTTLTVDTMTAGYGDVTVLTGVSFSVGAPGITAVIGSNGAGKTTLLRAISGLIRPASGSVTLNGQNLAGLAPDGFVAAGIAHVPEGRRLFAGMTVEDNLMMGAFSRRVPAAELQRDLDAIYAIFPRLGERRKQDAVSMSGGEQQMCAIGRGLMAKPKVMLIDELSLGLAPVAVDVLVAALRTVAADGLGLLVVEQDVAVAFDLASSIVVLDRGRVTRTGSSAEIAADPAVRAAYLGEA</sequence>
<protein>
    <submittedName>
        <fullName evidence="7">ABC transporter ATP-binding protein</fullName>
    </submittedName>
</protein>
<evidence type="ECO:0000313" key="7">
    <source>
        <dbReference type="EMBL" id="QCI68531.1"/>
    </source>
</evidence>
<proteinExistence type="inferred from homology"/>
<evidence type="ECO:0000256" key="4">
    <source>
        <dbReference type="ARBA" id="ARBA00022840"/>
    </source>
</evidence>
<dbReference type="EMBL" id="CP039690">
    <property type="protein sequence ID" value="QCI68531.1"/>
    <property type="molecule type" value="Genomic_DNA"/>
</dbReference>
<dbReference type="PANTHER" id="PTHR43820">
    <property type="entry name" value="HIGH-AFFINITY BRANCHED-CHAIN AMINO ACID TRANSPORT ATP-BINDING PROTEIN LIVF"/>
    <property type="match status" value="1"/>
</dbReference>
<keyword evidence="3" id="KW-0547">Nucleotide-binding</keyword>
<dbReference type="SUPFAM" id="SSF52540">
    <property type="entry name" value="P-loop containing nucleoside triphosphate hydrolases"/>
    <property type="match status" value="1"/>
</dbReference>
<dbReference type="InterPro" id="IPR003593">
    <property type="entry name" value="AAA+_ATPase"/>
</dbReference>
<evidence type="ECO:0000256" key="3">
    <source>
        <dbReference type="ARBA" id="ARBA00022741"/>
    </source>
</evidence>
<evidence type="ECO:0000259" key="6">
    <source>
        <dbReference type="PROSITE" id="PS50893"/>
    </source>
</evidence>
<dbReference type="GO" id="GO:0016887">
    <property type="term" value="F:ATP hydrolysis activity"/>
    <property type="evidence" value="ECO:0007669"/>
    <property type="project" value="InterPro"/>
</dbReference>
<dbReference type="Pfam" id="PF00005">
    <property type="entry name" value="ABC_tran"/>
    <property type="match status" value="1"/>
</dbReference>
<name>A0A4D7B698_9HYPH</name>
<feature type="domain" description="ABC transporter" evidence="6">
    <location>
        <begin position="4"/>
        <end position="237"/>
    </location>
</feature>
<organism evidence="7 8">
    <name type="scientific">Phreatobacter stygius</name>
    <dbReference type="NCBI Taxonomy" id="1940610"/>
    <lineage>
        <taxon>Bacteria</taxon>
        <taxon>Pseudomonadati</taxon>
        <taxon>Pseudomonadota</taxon>
        <taxon>Alphaproteobacteria</taxon>
        <taxon>Hyphomicrobiales</taxon>
        <taxon>Phreatobacteraceae</taxon>
        <taxon>Phreatobacter</taxon>
    </lineage>
</organism>
<evidence type="ECO:0000256" key="1">
    <source>
        <dbReference type="ARBA" id="ARBA00005417"/>
    </source>
</evidence>
<dbReference type="Proteomes" id="UP000298781">
    <property type="component" value="Chromosome"/>
</dbReference>
<accession>A0A4D7B698</accession>
<evidence type="ECO:0000256" key="5">
    <source>
        <dbReference type="ARBA" id="ARBA00022970"/>
    </source>
</evidence>
<dbReference type="AlphaFoldDB" id="A0A4D7B698"/>
<keyword evidence="2" id="KW-0813">Transport</keyword>
<keyword evidence="4 7" id="KW-0067">ATP-binding</keyword>
<keyword evidence="8" id="KW-1185">Reference proteome</keyword>
<dbReference type="InterPro" id="IPR052156">
    <property type="entry name" value="BCAA_Transport_ATP-bd_LivF"/>
</dbReference>
<dbReference type="PROSITE" id="PS50893">
    <property type="entry name" value="ABC_TRANSPORTER_2"/>
    <property type="match status" value="1"/>
</dbReference>
<dbReference type="Pfam" id="PF12399">
    <property type="entry name" value="BCA_ABC_TP_C"/>
    <property type="match status" value="1"/>
</dbReference>
<dbReference type="PANTHER" id="PTHR43820:SF4">
    <property type="entry name" value="HIGH-AFFINITY BRANCHED-CHAIN AMINO ACID TRANSPORT ATP-BINDING PROTEIN LIVF"/>
    <property type="match status" value="1"/>
</dbReference>
<dbReference type="InterPro" id="IPR027417">
    <property type="entry name" value="P-loop_NTPase"/>
</dbReference>
<evidence type="ECO:0000313" key="8">
    <source>
        <dbReference type="Proteomes" id="UP000298781"/>
    </source>
</evidence>
<reference evidence="7 8" key="1">
    <citation type="submission" date="2019-04" db="EMBL/GenBank/DDBJ databases">
        <title>Phreatobacter aquaticus sp. nov.</title>
        <authorList>
            <person name="Choi A."/>
        </authorList>
    </citation>
    <scope>NUCLEOTIDE SEQUENCE [LARGE SCALE GENOMIC DNA]</scope>
    <source>
        <strain evidence="7 8">KCTC 52518</strain>
    </source>
</reference>
<dbReference type="RefSeq" id="WP_136963950.1">
    <property type="nucleotide sequence ID" value="NZ_CP039690.1"/>
</dbReference>
<keyword evidence="5" id="KW-0029">Amino-acid transport</keyword>
<dbReference type="OrthoDB" id="9775250at2"/>
<dbReference type="InterPro" id="IPR003439">
    <property type="entry name" value="ABC_transporter-like_ATP-bd"/>
</dbReference>
<comment type="similarity">
    <text evidence="1">Belongs to the ABC transporter superfamily.</text>
</comment>
<dbReference type="GO" id="GO:0005524">
    <property type="term" value="F:ATP binding"/>
    <property type="evidence" value="ECO:0007669"/>
    <property type="project" value="UniProtKB-KW"/>
</dbReference>
<dbReference type="KEGG" id="pstg:E8M01_32465"/>
<dbReference type="InterPro" id="IPR032823">
    <property type="entry name" value="BCA_ABC_TP_C"/>
</dbReference>